<dbReference type="InterPro" id="IPR013976">
    <property type="entry name" value="HDOD"/>
</dbReference>
<accession>A0A1M6DRR8</accession>
<dbReference type="Gene3D" id="1.10.3210.10">
    <property type="entry name" value="Hypothetical protein af1432"/>
    <property type="match status" value="1"/>
</dbReference>
<dbReference type="Pfam" id="PF08668">
    <property type="entry name" value="HDOD"/>
    <property type="match status" value="1"/>
</dbReference>
<dbReference type="NCBIfam" id="TIGR00277">
    <property type="entry name" value="HDIG"/>
    <property type="match status" value="1"/>
</dbReference>
<keyword evidence="3" id="KW-1185">Reference proteome</keyword>
<protein>
    <submittedName>
        <fullName evidence="2">HDIG domain-containing protein</fullName>
    </submittedName>
</protein>
<reference evidence="3" key="1">
    <citation type="submission" date="2016-11" db="EMBL/GenBank/DDBJ databases">
        <authorList>
            <person name="Varghese N."/>
            <person name="Submissions S."/>
        </authorList>
    </citation>
    <scope>NUCLEOTIDE SEQUENCE [LARGE SCALE GENOMIC DNA]</scope>
    <source>
        <strain evidence="3">DSM 16219</strain>
    </source>
</reference>
<dbReference type="AlphaFoldDB" id="A0A1M6DRR8"/>
<dbReference type="PROSITE" id="PS51833">
    <property type="entry name" value="HDOD"/>
    <property type="match status" value="1"/>
</dbReference>
<name>A0A1M6DRR8_9BACT</name>
<feature type="domain" description="HDOD" evidence="1">
    <location>
        <begin position="441"/>
        <end position="637"/>
    </location>
</feature>
<dbReference type="PANTHER" id="PTHR33525:SF3">
    <property type="entry name" value="RIBONUCLEASE Y"/>
    <property type="match status" value="1"/>
</dbReference>
<proteinExistence type="predicted"/>
<dbReference type="Pfam" id="PF14332">
    <property type="entry name" value="DUF4388"/>
    <property type="match status" value="1"/>
</dbReference>
<dbReference type="Proteomes" id="UP000183994">
    <property type="component" value="Unassembled WGS sequence"/>
</dbReference>
<organism evidence="2 3">
    <name type="scientific">Desulfatibacillum alkenivorans DSM 16219</name>
    <dbReference type="NCBI Taxonomy" id="1121393"/>
    <lineage>
        <taxon>Bacteria</taxon>
        <taxon>Pseudomonadati</taxon>
        <taxon>Thermodesulfobacteriota</taxon>
        <taxon>Desulfobacteria</taxon>
        <taxon>Desulfobacterales</taxon>
        <taxon>Desulfatibacillaceae</taxon>
        <taxon>Desulfatibacillum</taxon>
    </lineage>
</organism>
<dbReference type="InterPro" id="IPR025497">
    <property type="entry name" value="PatA-like_N"/>
</dbReference>
<dbReference type="SUPFAM" id="SSF109604">
    <property type="entry name" value="HD-domain/PDEase-like"/>
    <property type="match status" value="1"/>
</dbReference>
<dbReference type="OrthoDB" id="9773799at2"/>
<dbReference type="InterPro" id="IPR006675">
    <property type="entry name" value="HDIG_dom"/>
</dbReference>
<dbReference type="STRING" id="1121393.SAMN02745216_00437"/>
<evidence type="ECO:0000313" key="3">
    <source>
        <dbReference type="Proteomes" id="UP000183994"/>
    </source>
</evidence>
<dbReference type="PANTHER" id="PTHR33525">
    <property type="match status" value="1"/>
</dbReference>
<dbReference type="CDD" id="cd00077">
    <property type="entry name" value="HDc"/>
    <property type="match status" value="1"/>
</dbReference>
<dbReference type="InterPro" id="IPR003607">
    <property type="entry name" value="HD/PDEase_dom"/>
</dbReference>
<gene>
    <name evidence="2" type="ORF">SAMN02745216_00437</name>
</gene>
<sequence>MIFSGELDKFNSADLLMILGQMEKEGHLTVTLGGDSLFIGIRDGRILTAYGAQADSKSFRSLIWRRLLDKGRLSMVSRIKEETGLPLTHILEAMQVANNKAVSKVLEQGVREVLFQFLLLKYGHFHFSDVLTGESSQEGLSIQGVILDLLHRVDEWNETVKRIGPVSRQVSLTDEGRMAMDLPPDVQAVMELAEEPKSMETILKLAPMPSFTALQAMTQAHESGWVAFGKSNEESPAPEHSQPDPLYDKFRQSFEKIVLSMELEPKVAAVAAFCQENFDLTLIIRAKHGVMNMVTQFFSHEDPNEGKMDIPVPDRDLRNNPVFSWVLDSGAPFVGEIFFTDLFEGIAEMPVFGQCGIIPVENSERSQILAFVASQEESMGMSPFHFLELIGWLVSPTPENTLTGKQPEPLPPEIVNTASQAIPRSLARDKASVIVEAIEDLPPMPRVVTKALELLGDPDSSLKNLAEALNKDPALVARIIRVSNSALYSRGERITNLNVALSRLGQKAVRSVVLITSANFVFSSVKQSSAMFAQNLWLHSMECGLAARCAARAVGYQDPEAAMAAGVLHDIGKLAILLRLPEQYPVIRKRQAMAQIVSAEAEKQILGFDHSMIGEMLLKKWGLPESLVRCAKHHHKPFQAEEDSLLVHIVAYGNVLSHMFGSGLADVKQFNPLGMVDILSALGLGTKDNQELVEEVKESFKHIDFE</sequence>
<dbReference type="InterPro" id="IPR052340">
    <property type="entry name" value="RNase_Y/CdgJ"/>
</dbReference>
<dbReference type="RefSeq" id="WP_139264587.1">
    <property type="nucleotide sequence ID" value="NZ_FQZU01000002.1"/>
</dbReference>
<dbReference type="EMBL" id="FQZU01000002">
    <property type="protein sequence ID" value="SHI75698.1"/>
    <property type="molecule type" value="Genomic_DNA"/>
</dbReference>
<evidence type="ECO:0000313" key="2">
    <source>
        <dbReference type="EMBL" id="SHI75698.1"/>
    </source>
</evidence>
<evidence type="ECO:0000259" key="1">
    <source>
        <dbReference type="PROSITE" id="PS51833"/>
    </source>
</evidence>